<dbReference type="Proteomes" id="UP000011014">
    <property type="component" value="Unassembled WGS sequence"/>
</dbReference>
<name>E4YEI2_OIKDI</name>
<organism evidence="2">
    <name type="scientific">Oikopleura dioica</name>
    <name type="common">Tunicate</name>
    <dbReference type="NCBI Taxonomy" id="34765"/>
    <lineage>
        <taxon>Eukaryota</taxon>
        <taxon>Metazoa</taxon>
        <taxon>Chordata</taxon>
        <taxon>Tunicata</taxon>
        <taxon>Appendicularia</taxon>
        <taxon>Copelata</taxon>
        <taxon>Oikopleuridae</taxon>
        <taxon>Oikopleura</taxon>
    </lineage>
</organism>
<accession>E4YEI2</accession>
<feature type="compositionally biased region" description="Low complexity" evidence="1">
    <location>
        <begin position="18"/>
        <end position="30"/>
    </location>
</feature>
<feature type="region of interest" description="Disordered" evidence="1">
    <location>
        <begin position="1"/>
        <end position="74"/>
    </location>
</feature>
<feature type="compositionally biased region" description="Polar residues" evidence="1">
    <location>
        <begin position="43"/>
        <end position="58"/>
    </location>
</feature>
<dbReference type="AlphaFoldDB" id="E4YEI2"/>
<evidence type="ECO:0000313" key="2">
    <source>
        <dbReference type="EMBL" id="CBY33919.1"/>
    </source>
</evidence>
<evidence type="ECO:0000256" key="1">
    <source>
        <dbReference type="SAM" id="MobiDB-lite"/>
    </source>
</evidence>
<sequence>MPGAAENRRTPPRSSPASQFSFGSTQSSSESEGRSKVAPRRQSFGNHSWSSNTPTRSTNFRRSRINSSSDTDSVERFAGARKKYIFFPKWVLWRFISTQYLFRL</sequence>
<dbReference type="EMBL" id="FN654459">
    <property type="protein sequence ID" value="CBY33919.1"/>
    <property type="molecule type" value="Genomic_DNA"/>
</dbReference>
<proteinExistence type="predicted"/>
<gene>
    <name evidence="2" type="ORF">GSOID_T00021893001</name>
</gene>
<reference evidence="2" key="1">
    <citation type="journal article" date="2010" name="Science">
        <title>Plasticity of animal genome architecture unmasked by rapid evolution of a pelagic tunicate.</title>
        <authorList>
            <person name="Denoeud F."/>
            <person name="Henriet S."/>
            <person name="Mungpakdee S."/>
            <person name="Aury J.M."/>
            <person name="Da Silva C."/>
            <person name="Brinkmann H."/>
            <person name="Mikhaleva J."/>
            <person name="Olsen L.C."/>
            <person name="Jubin C."/>
            <person name="Canestro C."/>
            <person name="Bouquet J.M."/>
            <person name="Danks G."/>
            <person name="Poulain J."/>
            <person name="Campsteijn C."/>
            <person name="Adamski M."/>
            <person name="Cross I."/>
            <person name="Yadetie F."/>
            <person name="Muffato M."/>
            <person name="Louis A."/>
            <person name="Butcher S."/>
            <person name="Tsagkogeorga G."/>
            <person name="Konrad A."/>
            <person name="Singh S."/>
            <person name="Jensen M.F."/>
            <person name="Cong E.H."/>
            <person name="Eikeseth-Otteraa H."/>
            <person name="Noel B."/>
            <person name="Anthouard V."/>
            <person name="Porcel B.M."/>
            <person name="Kachouri-Lafond R."/>
            <person name="Nishino A."/>
            <person name="Ugolini M."/>
            <person name="Chourrout P."/>
            <person name="Nishida H."/>
            <person name="Aasland R."/>
            <person name="Huzurbazar S."/>
            <person name="Westhof E."/>
            <person name="Delsuc F."/>
            <person name="Lehrach H."/>
            <person name="Reinhardt R."/>
            <person name="Weissenbach J."/>
            <person name="Roy S.W."/>
            <person name="Artiguenave F."/>
            <person name="Postlethwait J.H."/>
            <person name="Manak J.R."/>
            <person name="Thompson E.M."/>
            <person name="Jaillon O."/>
            <person name="Du Pasquier L."/>
            <person name="Boudinot P."/>
            <person name="Liberles D.A."/>
            <person name="Volff J.N."/>
            <person name="Philippe H."/>
            <person name="Lenhard B."/>
            <person name="Roest Crollius H."/>
            <person name="Wincker P."/>
            <person name="Chourrout D."/>
        </authorList>
    </citation>
    <scope>NUCLEOTIDE SEQUENCE [LARGE SCALE GENOMIC DNA]</scope>
</reference>
<protein>
    <submittedName>
        <fullName evidence="2">Uncharacterized protein</fullName>
    </submittedName>
</protein>